<dbReference type="FunFam" id="3.40.50.11540:FF:000001">
    <property type="entry name" value="NADH dehydrogenase [ubiquinone] flavoprotein 1, mitochondrial"/>
    <property type="match status" value="1"/>
</dbReference>
<dbReference type="PROSITE" id="PS00645">
    <property type="entry name" value="COMPLEX1_51K_2"/>
    <property type="match status" value="1"/>
</dbReference>
<dbReference type="AlphaFoldDB" id="A0A643FGZ6"/>
<dbReference type="Gene3D" id="3.10.20.600">
    <property type="match status" value="1"/>
</dbReference>
<keyword evidence="7" id="KW-0411">Iron-sulfur</keyword>
<evidence type="ECO:0000256" key="6">
    <source>
        <dbReference type="ARBA" id="ARBA00023004"/>
    </source>
</evidence>
<comment type="similarity">
    <text evidence="3">Belongs to the complex I 51 kDa subunit family.</text>
</comment>
<dbReference type="InterPro" id="IPR037225">
    <property type="entry name" value="Nuo51_FMN-bd_sf"/>
</dbReference>
<evidence type="ECO:0000256" key="3">
    <source>
        <dbReference type="ARBA" id="ARBA00007523"/>
    </source>
</evidence>
<evidence type="ECO:0000256" key="1">
    <source>
        <dbReference type="ARBA" id="ARBA00001917"/>
    </source>
</evidence>
<dbReference type="InterPro" id="IPR019575">
    <property type="entry name" value="Nuop51_4Fe4S-bd"/>
</dbReference>
<dbReference type="Pfam" id="PF10589">
    <property type="entry name" value="NADH_4Fe-4S"/>
    <property type="match status" value="1"/>
</dbReference>
<protein>
    <submittedName>
        <fullName evidence="9">NADH-quinone oxidoreductase subunit NuoF</fullName>
    </submittedName>
</protein>
<evidence type="ECO:0000256" key="2">
    <source>
        <dbReference type="ARBA" id="ARBA00001966"/>
    </source>
</evidence>
<dbReference type="EMBL" id="VZPB01000002">
    <property type="protein sequence ID" value="KAB0585226.1"/>
    <property type="molecule type" value="Genomic_DNA"/>
</dbReference>
<dbReference type="SUPFAM" id="SSF52833">
    <property type="entry name" value="Thioredoxin-like"/>
    <property type="match status" value="1"/>
</dbReference>
<evidence type="ECO:0000313" key="10">
    <source>
        <dbReference type="Proteomes" id="UP000430120"/>
    </source>
</evidence>
<dbReference type="InterPro" id="IPR011538">
    <property type="entry name" value="Nuo51_FMN-bd"/>
</dbReference>
<dbReference type="RefSeq" id="WP_151122187.1">
    <property type="nucleotide sequence ID" value="NZ_CP088081.1"/>
</dbReference>
<evidence type="ECO:0000313" key="9">
    <source>
        <dbReference type="EMBL" id="KAB0585226.1"/>
    </source>
</evidence>
<keyword evidence="10" id="KW-1185">Reference proteome</keyword>
<dbReference type="Gene3D" id="3.40.50.11540">
    <property type="entry name" value="NADH-ubiquinone oxidoreductase 51kDa subunit"/>
    <property type="match status" value="1"/>
</dbReference>
<accession>A0A643FGZ6</accession>
<dbReference type="GO" id="GO:0051539">
    <property type="term" value="F:4 iron, 4 sulfur cluster binding"/>
    <property type="evidence" value="ECO:0007669"/>
    <property type="project" value="UniProtKB-KW"/>
</dbReference>
<dbReference type="SUPFAM" id="SSF142019">
    <property type="entry name" value="Nqo1 FMN-binding domain-like"/>
    <property type="match status" value="1"/>
</dbReference>
<dbReference type="Gene3D" id="6.10.250.1450">
    <property type="match status" value="1"/>
</dbReference>
<dbReference type="CDD" id="cd03063">
    <property type="entry name" value="TRX_Fd_FDH_beta"/>
    <property type="match status" value="1"/>
</dbReference>
<sequence>MSTTIYVPRDSAALAAGADEVAAAITAEAARRGLAVNLVRNGSRGLFWLEPLVEVQTPGGRMAYGPVAPQDVPGLFEAGFLSGGAHALGHGVTEQIPFLALQERLTFRRVGVTDPLSLADYAAHEGWAGLQRAAAMPPAEVIHEVTHSGLRGRGGAAFPAGIKWKTVAEAVADQKYVVCNADEGDSGTYSDRMTMEGDPFMLIEGMAIAGLAVGATHGVVYIRSEYPHAVATMNEAIALATQAGFLGEDVCGCGRAFHLEVRKAAGAYVCGEETAMLESIEGKRGIVRAKPPLPALQGLFGQPTVINNVITLASVPIILARGADFYRNYGVGRSHGTLPFQLAGNIRHGGLVEKAFGLTLRELIYGFGGGTRSGRPVKAVQVGGPLGAYVPESKWDVPLDYEAYAAFGAVVGHGGIVVHDDTADMAALARYAMEFCALESCGKCTPCRIGSTRGVEVIDRIVRDERRAEQVILLRDLCDTMLAGSLCAMGGMTPYPVLSALDHYPEDFGIAPPSERAA</sequence>
<dbReference type="InterPro" id="IPR037207">
    <property type="entry name" value="Nuop51_4Fe4S-bd_sf"/>
</dbReference>
<proteinExistence type="inferred from homology"/>
<dbReference type="PANTHER" id="PTHR43578">
    <property type="entry name" value="NADH-QUINONE OXIDOREDUCTASE SUBUNIT F"/>
    <property type="match status" value="1"/>
</dbReference>
<dbReference type="GO" id="GO:0010181">
    <property type="term" value="F:FMN binding"/>
    <property type="evidence" value="ECO:0007669"/>
    <property type="project" value="InterPro"/>
</dbReference>
<dbReference type="Pfam" id="PF01512">
    <property type="entry name" value="Complex1_51K"/>
    <property type="match status" value="1"/>
</dbReference>
<dbReference type="InterPro" id="IPR001949">
    <property type="entry name" value="NADH-UbQ_OxRdtase_51kDa_CS"/>
</dbReference>
<gene>
    <name evidence="9" type="ORF">F7Q92_01585</name>
</gene>
<name>A0A643FGZ6_IDEDE</name>
<feature type="domain" description="NADH-ubiquinone oxidoreductase 51kDa subunit iron-sulphur binding" evidence="8">
    <location>
        <begin position="426"/>
        <end position="471"/>
    </location>
</feature>
<dbReference type="GO" id="GO:0046872">
    <property type="term" value="F:metal ion binding"/>
    <property type="evidence" value="ECO:0007669"/>
    <property type="project" value="UniProtKB-KW"/>
</dbReference>
<evidence type="ECO:0000256" key="7">
    <source>
        <dbReference type="ARBA" id="ARBA00023014"/>
    </source>
</evidence>
<dbReference type="OrthoDB" id="9805533at2"/>
<evidence type="ECO:0000256" key="5">
    <source>
        <dbReference type="ARBA" id="ARBA00022723"/>
    </source>
</evidence>
<reference evidence="9 10" key="1">
    <citation type="submission" date="2019-09" db="EMBL/GenBank/DDBJ databases">
        <title>Draft genome sequences of 48 bacterial type strains from the CCUG.</title>
        <authorList>
            <person name="Tunovic T."/>
            <person name="Pineiro-Iglesias B."/>
            <person name="Unosson C."/>
            <person name="Inganas E."/>
            <person name="Ohlen M."/>
            <person name="Cardew S."/>
            <person name="Jensie-Markopoulos S."/>
            <person name="Salva-Serra F."/>
            <person name="Jaen-Luchoro D."/>
            <person name="Karlsson R."/>
            <person name="Svensson-Stadler L."/>
            <person name="Chun J."/>
            <person name="Moore E."/>
        </authorList>
    </citation>
    <scope>NUCLEOTIDE SEQUENCE [LARGE SCALE GENOMIC DNA]</scope>
    <source>
        <strain evidence="9 10">CCUG 30977</strain>
    </source>
</reference>
<dbReference type="GO" id="GO:0008137">
    <property type="term" value="F:NADH dehydrogenase (ubiquinone) activity"/>
    <property type="evidence" value="ECO:0007669"/>
    <property type="project" value="InterPro"/>
</dbReference>
<keyword evidence="6" id="KW-0408">Iron</keyword>
<dbReference type="InterPro" id="IPR036249">
    <property type="entry name" value="Thioredoxin-like_sf"/>
</dbReference>
<dbReference type="Gene3D" id="1.20.1440.230">
    <property type="entry name" value="NADH-ubiquinone oxidoreductase 51kDa subunit, iron-sulphur binding domain"/>
    <property type="match status" value="1"/>
</dbReference>
<dbReference type="SUPFAM" id="SSF142984">
    <property type="entry name" value="Nqo1 middle domain-like"/>
    <property type="match status" value="1"/>
</dbReference>
<organism evidence="9 10">
    <name type="scientific">Ideonella dechloratans</name>
    <dbReference type="NCBI Taxonomy" id="36863"/>
    <lineage>
        <taxon>Bacteria</taxon>
        <taxon>Pseudomonadati</taxon>
        <taxon>Pseudomonadota</taxon>
        <taxon>Betaproteobacteria</taxon>
        <taxon>Burkholderiales</taxon>
        <taxon>Sphaerotilaceae</taxon>
        <taxon>Ideonella</taxon>
    </lineage>
</organism>
<dbReference type="Proteomes" id="UP000430120">
    <property type="component" value="Unassembled WGS sequence"/>
</dbReference>
<dbReference type="SUPFAM" id="SSF140490">
    <property type="entry name" value="Nqo1C-terminal domain-like"/>
    <property type="match status" value="1"/>
</dbReference>
<keyword evidence="4" id="KW-0004">4Fe-4S</keyword>
<evidence type="ECO:0000259" key="8">
    <source>
        <dbReference type="SMART" id="SM00928"/>
    </source>
</evidence>
<comment type="caution">
    <text evidence="9">The sequence shown here is derived from an EMBL/GenBank/DDBJ whole genome shotgun (WGS) entry which is preliminary data.</text>
</comment>
<comment type="cofactor">
    <cofactor evidence="1">
        <name>FMN</name>
        <dbReference type="ChEBI" id="CHEBI:58210"/>
    </cofactor>
</comment>
<comment type="cofactor">
    <cofactor evidence="2">
        <name>[4Fe-4S] cluster</name>
        <dbReference type="ChEBI" id="CHEBI:49883"/>
    </cofactor>
</comment>
<dbReference type="SMART" id="SM00928">
    <property type="entry name" value="NADH_4Fe-4S"/>
    <property type="match status" value="1"/>
</dbReference>
<evidence type="ECO:0000256" key="4">
    <source>
        <dbReference type="ARBA" id="ARBA00022485"/>
    </source>
</evidence>
<keyword evidence="5" id="KW-0479">Metal-binding</keyword>
<dbReference type="PANTHER" id="PTHR43578:SF3">
    <property type="entry name" value="NADH-QUINONE OXIDOREDUCTASE SUBUNIT F"/>
    <property type="match status" value="1"/>
</dbReference>